<dbReference type="EMBL" id="GGFL01011034">
    <property type="protein sequence ID" value="MBW75212.1"/>
    <property type="molecule type" value="Transcribed_RNA"/>
</dbReference>
<name>A0A2M4DCA0_ANODA</name>
<evidence type="ECO:0000313" key="2">
    <source>
        <dbReference type="EMBL" id="MBW75212.1"/>
    </source>
</evidence>
<reference evidence="2" key="1">
    <citation type="submission" date="2018-01" db="EMBL/GenBank/DDBJ databases">
        <title>An insight into the sialome of Amazonian anophelines.</title>
        <authorList>
            <person name="Ribeiro J.M."/>
            <person name="Scarpassa V."/>
            <person name="Calvo E."/>
        </authorList>
    </citation>
    <scope>NUCLEOTIDE SEQUENCE</scope>
</reference>
<evidence type="ECO:0000256" key="1">
    <source>
        <dbReference type="SAM" id="SignalP"/>
    </source>
</evidence>
<proteinExistence type="predicted"/>
<sequence length="103" mass="11551">MMPYRLCHLWLVPSLVGHVAQEPSSLVPPLRFPLPPLPLLRPPHPPLRLPLRHPLPRLRVAPHHRPASARNCKCDPPAPPCCPFYPTPVSRPSERASSHPACR</sequence>
<accession>A0A2M4DCA0</accession>
<feature type="chain" id="PRO_5015005719" evidence="1">
    <location>
        <begin position="22"/>
        <end position="103"/>
    </location>
</feature>
<organism evidence="2">
    <name type="scientific">Anopheles darlingi</name>
    <name type="common">Mosquito</name>
    <dbReference type="NCBI Taxonomy" id="43151"/>
    <lineage>
        <taxon>Eukaryota</taxon>
        <taxon>Metazoa</taxon>
        <taxon>Ecdysozoa</taxon>
        <taxon>Arthropoda</taxon>
        <taxon>Hexapoda</taxon>
        <taxon>Insecta</taxon>
        <taxon>Pterygota</taxon>
        <taxon>Neoptera</taxon>
        <taxon>Endopterygota</taxon>
        <taxon>Diptera</taxon>
        <taxon>Nematocera</taxon>
        <taxon>Culicoidea</taxon>
        <taxon>Culicidae</taxon>
        <taxon>Anophelinae</taxon>
        <taxon>Anopheles</taxon>
    </lineage>
</organism>
<keyword evidence="1" id="KW-0732">Signal</keyword>
<dbReference type="AlphaFoldDB" id="A0A2M4DCA0"/>
<protein>
    <submittedName>
        <fullName evidence="2">Putative secreted protein</fullName>
    </submittedName>
</protein>
<feature type="signal peptide" evidence="1">
    <location>
        <begin position="1"/>
        <end position="21"/>
    </location>
</feature>